<protein>
    <submittedName>
        <fullName evidence="1">Uncharacterized protein</fullName>
    </submittedName>
</protein>
<dbReference type="AlphaFoldDB" id="A0A157T0X3"/>
<dbReference type="Proteomes" id="UP000076770">
    <property type="component" value="Chromosome i"/>
</dbReference>
<evidence type="ECO:0000313" key="2">
    <source>
        <dbReference type="Proteomes" id="UP000076770"/>
    </source>
</evidence>
<dbReference type="EMBL" id="LT549890">
    <property type="protein sequence ID" value="SAI84975.1"/>
    <property type="molecule type" value="Genomic_DNA"/>
</dbReference>
<gene>
    <name evidence="1" type="ORF">SSOP1_1421</name>
</gene>
<dbReference type="PATRIC" id="fig|2287.9.peg.1450"/>
<organism evidence="1 2">
    <name type="scientific">Saccharolobus solfataricus</name>
    <name type="common">Sulfolobus solfataricus</name>
    <dbReference type="NCBI Taxonomy" id="2287"/>
    <lineage>
        <taxon>Archaea</taxon>
        <taxon>Thermoproteota</taxon>
        <taxon>Thermoprotei</taxon>
        <taxon>Sulfolobales</taxon>
        <taxon>Sulfolobaceae</taxon>
        <taxon>Saccharolobus</taxon>
    </lineage>
</organism>
<sequence>MIYTKLTKLLSTLKGERVIFLLKKNKERTSFTTSESLIHVYLLLEEFGWIPKQGDSKVLKVKRKICYNLRFIG</sequence>
<proteinExistence type="predicted"/>
<evidence type="ECO:0000313" key="1">
    <source>
        <dbReference type="EMBL" id="SAI84975.1"/>
    </source>
</evidence>
<reference evidence="2" key="1">
    <citation type="submission" date="2016-04" db="EMBL/GenBank/DDBJ databases">
        <authorList>
            <person name="Shah S.A."/>
            <person name="Garrett R.A."/>
        </authorList>
    </citation>
    <scope>NUCLEOTIDE SEQUENCE [LARGE SCALE GENOMIC DNA]</scope>
    <source>
        <strain evidence="2">ATCC 35091 / DSM 1616 / JCM 8930 / NBRC 15331 / P1</strain>
    </source>
</reference>
<accession>A0A157T0X3</accession>
<name>A0A157T0X3_SACSO</name>